<dbReference type="PANTHER" id="PTHR42713:SF3">
    <property type="entry name" value="TRANSCRIPTIONAL REGULATORY PROTEIN HPTR"/>
    <property type="match status" value="1"/>
</dbReference>
<evidence type="ECO:0000256" key="9">
    <source>
        <dbReference type="SAM" id="MobiDB-lite"/>
    </source>
</evidence>
<dbReference type="SMART" id="SM00448">
    <property type="entry name" value="REC"/>
    <property type="match status" value="1"/>
</dbReference>
<keyword evidence="5" id="KW-0805">Transcription regulation</keyword>
<evidence type="ECO:0000313" key="13">
    <source>
        <dbReference type="Proteomes" id="UP001596378"/>
    </source>
</evidence>
<dbReference type="Proteomes" id="UP001596378">
    <property type="component" value="Unassembled WGS sequence"/>
</dbReference>
<evidence type="ECO:0000313" key="12">
    <source>
        <dbReference type="EMBL" id="MFC7147646.1"/>
    </source>
</evidence>
<keyword evidence="7" id="KW-0804">Transcription</keyword>
<feature type="domain" description="HTH araC/xylS-type" evidence="10">
    <location>
        <begin position="146"/>
        <end position="244"/>
    </location>
</feature>
<dbReference type="InterPro" id="IPR011006">
    <property type="entry name" value="CheY-like_superfamily"/>
</dbReference>
<evidence type="ECO:0000256" key="6">
    <source>
        <dbReference type="ARBA" id="ARBA00023125"/>
    </source>
</evidence>
<accession>A0ABW2F5G6</accession>
<evidence type="ECO:0000256" key="8">
    <source>
        <dbReference type="PROSITE-ProRule" id="PRU00169"/>
    </source>
</evidence>
<organism evidence="12 13">
    <name type="scientific">Cohnella cellulosilytica</name>
    <dbReference type="NCBI Taxonomy" id="986710"/>
    <lineage>
        <taxon>Bacteria</taxon>
        <taxon>Bacillati</taxon>
        <taxon>Bacillota</taxon>
        <taxon>Bacilli</taxon>
        <taxon>Bacillales</taxon>
        <taxon>Paenibacillaceae</taxon>
        <taxon>Cohnella</taxon>
    </lineage>
</organism>
<dbReference type="InterPro" id="IPR018062">
    <property type="entry name" value="HTH_AraC-typ_CS"/>
</dbReference>
<feature type="region of interest" description="Disordered" evidence="9">
    <location>
        <begin position="238"/>
        <end position="267"/>
    </location>
</feature>
<dbReference type="Pfam" id="PF00072">
    <property type="entry name" value="Response_reg"/>
    <property type="match status" value="1"/>
</dbReference>
<dbReference type="SUPFAM" id="SSF46689">
    <property type="entry name" value="Homeodomain-like"/>
    <property type="match status" value="2"/>
</dbReference>
<sequence>MRKVLLVDDDVYIRQGMRNLIDWRALGFEIGGEAGNGMEALAWMQAHRPDVVITDIRMPVLDGLELVAKAAKECAFPVSFIIASGYEDFKYAQQAVRSGVRDYLLKPIDEDELVFALRGIEARRRGDPEREAEEPSSFSSSSGVIYGVKAYIEAHFREEISLKSIAALFYMNPVYLGQLFRRTFGLLFNEFLLGVRIAEAKKLLRSTDRLVYEIGEQVGFNTPSYFVAQFEKLEGATPSQFRSRYREAPERRSEGHEPEPEQRQTSP</sequence>
<gene>
    <name evidence="12" type="ORF">ACFQMJ_03770</name>
</gene>
<comment type="subcellular location">
    <subcellularLocation>
        <location evidence="1">Cytoplasm</location>
    </subcellularLocation>
</comment>
<evidence type="ECO:0000256" key="3">
    <source>
        <dbReference type="ARBA" id="ARBA00022553"/>
    </source>
</evidence>
<dbReference type="PROSITE" id="PS00041">
    <property type="entry name" value="HTH_ARAC_FAMILY_1"/>
    <property type="match status" value="1"/>
</dbReference>
<evidence type="ECO:0000256" key="7">
    <source>
        <dbReference type="ARBA" id="ARBA00023163"/>
    </source>
</evidence>
<dbReference type="CDD" id="cd17536">
    <property type="entry name" value="REC_YesN-like"/>
    <property type="match status" value="1"/>
</dbReference>
<keyword evidence="13" id="KW-1185">Reference proteome</keyword>
<name>A0ABW2F5G6_9BACL</name>
<dbReference type="RefSeq" id="WP_378048296.1">
    <property type="nucleotide sequence ID" value="NZ_JBHMDN010000016.1"/>
</dbReference>
<dbReference type="Gene3D" id="1.10.10.60">
    <property type="entry name" value="Homeodomain-like"/>
    <property type="match status" value="2"/>
</dbReference>
<evidence type="ECO:0000259" key="11">
    <source>
        <dbReference type="PROSITE" id="PS50110"/>
    </source>
</evidence>
<protein>
    <submittedName>
        <fullName evidence="12">Response regulator</fullName>
    </submittedName>
</protein>
<dbReference type="EMBL" id="JBHTAI010000002">
    <property type="protein sequence ID" value="MFC7147646.1"/>
    <property type="molecule type" value="Genomic_DNA"/>
</dbReference>
<keyword evidence="6" id="KW-0238">DNA-binding</keyword>
<dbReference type="InterPro" id="IPR020449">
    <property type="entry name" value="Tscrpt_reg_AraC-type_HTH"/>
</dbReference>
<dbReference type="InterPro" id="IPR001789">
    <property type="entry name" value="Sig_transdc_resp-reg_receiver"/>
</dbReference>
<evidence type="ECO:0000256" key="5">
    <source>
        <dbReference type="ARBA" id="ARBA00023015"/>
    </source>
</evidence>
<dbReference type="PROSITE" id="PS50110">
    <property type="entry name" value="RESPONSE_REGULATORY"/>
    <property type="match status" value="1"/>
</dbReference>
<dbReference type="PROSITE" id="PS01124">
    <property type="entry name" value="HTH_ARAC_FAMILY_2"/>
    <property type="match status" value="1"/>
</dbReference>
<evidence type="ECO:0000256" key="4">
    <source>
        <dbReference type="ARBA" id="ARBA00023012"/>
    </source>
</evidence>
<dbReference type="SMART" id="SM00342">
    <property type="entry name" value="HTH_ARAC"/>
    <property type="match status" value="1"/>
</dbReference>
<keyword evidence="3 8" id="KW-0597">Phosphoprotein</keyword>
<feature type="modified residue" description="4-aspartylphosphate" evidence="8">
    <location>
        <position position="55"/>
    </location>
</feature>
<evidence type="ECO:0000259" key="10">
    <source>
        <dbReference type="PROSITE" id="PS01124"/>
    </source>
</evidence>
<dbReference type="InterPro" id="IPR009057">
    <property type="entry name" value="Homeodomain-like_sf"/>
</dbReference>
<dbReference type="InterPro" id="IPR051552">
    <property type="entry name" value="HptR"/>
</dbReference>
<comment type="caution">
    <text evidence="12">The sequence shown here is derived from an EMBL/GenBank/DDBJ whole genome shotgun (WGS) entry which is preliminary data.</text>
</comment>
<evidence type="ECO:0000256" key="1">
    <source>
        <dbReference type="ARBA" id="ARBA00004496"/>
    </source>
</evidence>
<feature type="domain" description="Response regulatory" evidence="11">
    <location>
        <begin position="3"/>
        <end position="121"/>
    </location>
</feature>
<dbReference type="PANTHER" id="PTHR42713">
    <property type="entry name" value="HISTIDINE KINASE-RELATED"/>
    <property type="match status" value="1"/>
</dbReference>
<feature type="compositionally biased region" description="Basic and acidic residues" evidence="9">
    <location>
        <begin position="244"/>
        <end position="267"/>
    </location>
</feature>
<proteinExistence type="predicted"/>
<dbReference type="SUPFAM" id="SSF52172">
    <property type="entry name" value="CheY-like"/>
    <property type="match status" value="1"/>
</dbReference>
<dbReference type="PRINTS" id="PR00032">
    <property type="entry name" value="HTHARAC"/>
</dbReference>
<reference evidence="13" key="1">
    <citation type="journal article" date="2019" name="Int. J. Syst. Evol. Microbiol.">
        <title>The Global Catalogue of Microorganisms (GCM) 10K type strain sequencing project: providing services to taxonomists for standard genome sequencing and annotation.</title>
        <authorList>
            <consortium name="The Broad Institute Genomics Platform"/>
            <consortium name="The Broad Institute Genome Sequencing Center for Infectious Disease"/>
            <person name="Wu L."/>
            <person name="Ma J."/>
        </authorList>
    </citation>
    <scope>NUCLEOTIDE SEQUENCE [LARGE SCALE GENOMIC DNA]</scope>
    <source>
        <strain evidence="13">KCTC 12907</strain>
    </source>
</reference>
<dbReference type="Pfam" id="PF12833">
    <property type="entry name" value="HTH_18"/>
    <property type="match status" value="1"/>
</dbReference>
<dbReference type="Gene3D" id="3.40.50.2300">
    <property type="match status" value="1"/>
</dbReference>
<evidence type="ECO:0000256" key="2">
    <source>
        <dbReference type="ARBA" id="ARBA00022490"/>
    </source>
</evidence>
<keyword evidence="2" id="KW-0963">Cytoplasm</keyword>
<keyword evidence="4" id="KW-0902">Two-component regulatory system</keyword>
<dbReference type="InterPro" id="IPR018060">
    <property type="entry name" value="HTH_AraC"/>
</dbReference>